<organism evidence="1 2">
    <name type="scientific">Sphaerotilus natans subsp. natans DSM 6575</name>
    <dbReference type="NCBI Taxonomy" id="1286631"/>
    <lineage>
        <taxon>Bacteria</taxon>
        <taxon>Pseudomonadati</taxon>
        <taxon>Pseudomonadota</taxon>
        <taxon>Betaproteobacteria</taxon>
        <taxon>Burkholderiales</taxon>
        <taxon>Sphaerotilaceae</taxon>
        <taxon>Sphaerotilus</taxon>
    </lineage>
</organism>
<proteinExistence type="predicted"/>
<comment type="caution">
    <text evidence="1">The sequence shown here is derived from an EMBL/GenBank/DDBJ whole genome shotgun (WGS) entry which is preliminary data.</text>
</comment>
<accession>A0A059KNJ3</accession>
<dbReference type="Proteomes" id="UP000026714">
    <property type="component" value="Unassembled WGS sequence"/>
</dbReference>
<protein>
    <submittedName>
        <fullName evidence="1">Uncharacterized protein</fullName>
    </submittedName>
</protein>
<keyword evidence="2" id="KW-1185">Reference proteome</keyword>
<dbReference type="EMBL" id="AZRA01000032">
    <property type="protein sequence ID" value="KDB53007.1"/>
    <property type="molecule type" value="Genomic_DNA"/>
</dbReference>
<gene>
    <name evidence="1" type="ORF">X805_13690</name>
</gene>
<dbReference type="AlphaFoldDB" id="A0A059KNJ3"/>
<evidence type="ECO:0000313" key="1">
    <source>
        <dbReference type="EMBL" id="KDB53007.1"/>
    </source>
</evidence>
<reference evidence="1 2" key="1">
    <citation type="journal article" date="2014" name="FEMS Microbiol. Ecol.">
        <title>Sphaerotilus natans encrusted with nanoball-shaped Fe(III) oxide minerals formed by nitrate-reducing mixotrophic Fe(II) oxidation.</title>
        <authorList>
            <person name="Park S."/>
            <person name="Kim D.H."/>
            <person name="Lee J.H."/>
            <person name="Hur H.G."/>
        </authorList>
    </citation>
    <scope>NUCLEOTIDE SEQUENCE [LARGE SCALE GENOMIC DNA]</scope>
    <source>
        <strain evidence="1 2">DSM 6575</strain>
    </source>
</reference>
<name>A0A059KNJ3_9BURK</name>
<evidence type="ECO:0000313" key="2">
    <source>
        <dbReference type="Proteomes" id="UP000026714"/>
    </source>
</evidence>
<sequence length="45" mass="4574">MGCHGCLLSVSVGIDAATAWPSGGWWHCSGATGKFGRGAAITCRH</sequence>